<comment type="caution">
    <text evidence="6">The sequence shown here is derived from an EMBL/GenBank/DDBJ whole genome shotgun (WGS) entry which is preliminary data.</text>
</comment>
<keyword evidence="3 5" id="KW-1133">Transmembrane helix</keyword>
<keyword evidence="2 5" id="KW-0812">Transmembrane</keyword>
<dbReference type="InterPro" id="IPR011701">
    <property type="entry name" value="MFS"/>
</dbReference>
<evidence type="ECO:0000313" key="7">
    <source>
        <dbReference type="Proteomes" id="UP000770661"/>
    </source>
</evidence>
<dbReference type="GO" id="GO:0016020">
    <property type="term" value="C:membrane"/>
    <property type="evidence" value="ECO:0007669"/>
    <property type="project" value="UniProtKB-SubCell"/>
</dbReference>
<evidence type="ECO:0000313" key="6">
    <source>
        <dbReference type="EMBL" id="KAG0716337.1"/>
    </source>
</evidence>
<feature type="transmembrane region" description="Helical" evidence="5">
    <location>
        <begin position="25"/>
        <end position="50"/>
    </location>
</feature>
<proteinExistence type="predicted"/>
<evidence type="ECO:0000256" key="2">
    <source>
        <dbReference type="ARBA" id="ARBA00022692"/>
    </source>
</evidence>
<dbReference type="SUPFAM" id="SSF103473">
    <property type="entry name" value="MFS general substrate transporter"/>
    <property type="match status" value="1"/>
</dbReference>
<gene>
    <name evidence="6" type="primary">Slc49a3</name>
    <name evidence="6" type="ORF">GWK47_009947</name>
</gene>
<accession>A0A8J4XYV2</accession>
<evidence type="ECO:0000256" key="1">
    <source>
        <dbReference type="ARBA" id="ARBA00004141"/>
    </source>
</evidence>
<keyword evidence="7" id="KW-1185">Reference proteome</keyword>
<feature type="transmembrane region" description="Helical" evidence="5">
    <location>
        <begin position="92"/>
        <end position="111"/>
    </location>
</feature>
<dbReference type="GO" id="GO:0022857">
    <property type="term" value="F:transmembrane transporter activity"/>
    <property type="evidence" value="ECO:0007669"/>
    <property type="project" value="InterPro"/>
</dbReference>
<evidence type="ECO:0000256" key="3">
    <source>
        <dbReference type="ARBA" id="ARBA00022989"/>
    </source>
</evidence>
<feature type="transmembrane region" description="Helical" evidence="5">
    <location>
        <begin position="163"/>
        <end position="181"/>
    </location>
</feature>
<dbReference type="AlphaFoldDB" id="A0A8J4XYV2"/>
<dbReference type="InterPro" id="IPR049680">
    <property type="entry name" value="FLVCR1-2_SLC49-like"/>
</dbReference>
<reference evidence="6" key="1">
    <citation type="submission" date="2020-07" db="EMBL/GenBank/DDBJ databases">
        <title>The High-quality genome of the commercially important snow crab, Chionoecetes opilio.</title>
        <authorList>
            <person name="Jeong J.-H."/>
            <person name="Ryu S."/>
        </authorList>
    </citation>
    <scope>NUCLEOTIDE SEQUENCE</scope>
    <source>
        <strain evidence="6">MADBK_172401_WGS</strain>
        <tissue evidence="6">Digestive gland</tissue>
    </source>
</reference>
<evidence type="ECO:0000256" key="5">
    <source>
        <dbReference type="SAM" id="Phobius"/>
    </source>
</evidence>
<dbReference type="OrthoDB" id="422206at2759"/>
<dbReference type="InterPro" id="IPR036259">
    <property type="entry name" value="MFS_trans_sf"/>
</dbReference>
<dbReference type="Proteomes" id="UP000770661">
    <property type="component" value="Unassembled WGS sequence"/>
</dbReference>
<keyword evidence="4 5" id="KW-0472">Membrane</keyword>
<feature type="transmembrane region" description="Helical" evidence="5">
    <location>
        <begin position="193"/>
        <end position="216"/>
    </location>
</feature>
<feature type="transmembrane region" description="Helical" evidence="5">
    <location>
        <begin position="62"/>
        <end position="85"/>
    </location>
</feature>
<feature type="transmembrane region" description="Helical" evidence="5">
    <location>
        <begin position="255"/>
        <end position="278"/>
    </location>
</feature>
<dbReference type="EMBL" id="JACEEZ010018938">
    <property type="protein sequence ID" value="KAG0716337.1"/>
    <property type="molecule type" value="Genomic_DNA"/>
</dbReference>
<dbReference type="Gene3D" id="1.20.1250.20">
    <property type="entry name" value="MFS general substrate transporter like domains"/>
    <property type="match status" value="1"/>
</dbReference>
<dbReference type="PANTHER" id="PTHR10924">
    <property type="entry name" value="MAJOR FACILITATOR SUPERFAMILY PROTEIN-RELATED"/>
    <property type="match status" value="1"/>
</dbReference>
<dbReference type="Pfam" id="PF07690">
    <property type="entry name" value="MFS_1"/>
    <property type="match status" value="1"/>
</dbReference>
<sequence>MDTPASVKEAGQAAATTYRVYRRRWAMVATVMLLNVSNSGLGFNLAAVAYKAADYFEVTPQQITWFMQVYFLVPIVFAPISTFIFNKFGLRAGIHVGSALNCVAAVTRALATSGLVSDPFVQYAVSLSGQVAGGMGELFLAFVSTKVAQNWFPDDSRMIATTIMAFSPSFGISVAQVMAPLVVKKQQQIPTLNYAYCGLTLLAELVALVCVTRWVTRQSKCHAQSKPPTPPSRSAEQGNTARAPYLQQLKKTFTCLPFLGLLLTGGILAAIFLCFTTLSQQMLCSTGYSDVRICAFTPHKKILMSVLIIAR</sequence>
<evidence type="ECO:0000256" key="4">
    <source>
        <dbReference type="ARBA" id="ARBA00023136"/>
    </source>
</evidence>
<name>A0A8J4XYV2_CHIOP</name>
<comment type="subcellular location">
    <subcellularLocation>
        <location evidence="1">Membrane</location>
        <topology evidence="1">Multi-pass membrane protein</topology>
    </subcellularLocation>
</comment>
<protein>
    <submittedName>
        <fullName evidence="6">Solute carrier family 49 member A3</fullName>
    </submittedName>
</protein>
<organism evidence="6 7">
    <name type="scientific">Chionoecetes opilio</name>
    <name type="common">Atlantic snow crab</name>
    <name type="synonym">Cancer opilio</name>
    <dbReference type="NCBI Taxonomy" id="41210"/>
    <lineage>
        <taxon>Eukaryota</taxon>
        <taxon>Metazoa</taxon>
        <taxon>Ecdysozoa</taxon>
        <taxon>Arthropoda</taxon>
        <taxon>Crustacea</taxon>
        <taxon>Multicrustacea</taxon>
        <taxon>Malacostraca</taxon>
        <taxon>Eumalacostraca</taxon>
        <taxon>Eucarida</taxon>
        <taxon>Decapoda</taxon>
        <taxon>Pleocyemata</taxon>
        <taxon>Brachyura</taxon>
        <taxon>Eubrachyura</taxon>
        <taxon>Majoidea</taxon>
        <taxon>Majidae</taxon>
        <taxon>Chionoecetes</taxon>
    </lineage>
</organism>
<dbReference type="PANTHER" id="PTHR10924:SF6">
    <property type="entry name" value="SOLUTE CARRIER FAMILY 49 MEMBER A3"/>
    <property type="match status" value="1"/>
</dbReference>